<sequence length="292" mass="33170">MTTDIVEINNFIVLIEQSNAQKDIVQRCAIDGDAVGFAFYSSGNVELEIKHQNQIKIVKNTTGTAISFFGNDKVEFAHKIGPDKPLQSISVFSKLKHLSTLPMDEQEIFSEFLPELINPKEDFVEGPSFYMTPDMQKAVYKIMSTPYKGITRQMFLKSQVNELLSHFFAFLGTDKNERLTNDDKSKLFLAKEIMEQNICSPPSLSELSKLIGLNNNKLKKNFKELFGVPVFKFLQEERLNKAYEMLSTSSEGVQDVAWHVGYDSLSSFSNAFQSKFGVRPNEIKQQFLSNKS</sequence>
<comment type="caution">
    <text evidence="5">The sequence shown here is derived from an EMBL/GenBank/DDBJ whole genome shotgun (WGS) entry which is preliminary data.</text>
</comment>
<dbReference type="PRINTS" id="PR00032">
    <property type="entry name" value="HTHARAC"/>
</dbReference>
<gene>
    <name evidence="5" type="ORF">FAZ19_06805</name>
</gene>
<keyword evidence="6" id="KW-1185">Reference proteome</keyword>
<keyword evidence="3" id="KW-0804">Transcription</keyword>
<name>A0A4U0H4L2_9SPHI</name>
<protein>
    <submittedName>
        <fullName evidence="5">Helix-turn-helix transcriptional regulator</fullName>
    </submittedName>
</protein>
<evidence type="ECO:0000256" key="2">
    <source>
        <dbReference type="ARBA" id="ARBA00023125"/>
    </source>
</evidence>
<dbReference type="PANTHER" id="PTHR47893:SF1">
    <property type="entry name" value="REGULATORY PROTEIN PCHR"/>
    <property type="match status" value="1"/>
</dbReference>
<dbReference type="InterPro" id="IPR009057">
    <property type="entry name" value="Homeodomain-like_sf"/>
</dbReference>
<evidence type="ECO:0000313" key="6">
    <source>
        <dbReference type="Proteomes" id="UP000309872"/>
    </source>
</evidence>
<dbReference type="EMBL" id="SUKA01000002">
    <property type="protein sequence ID" value="TJY66625.1"/>
    <property type="molecule type" value="Genomic_DNA"/>
</dbReference>
<proteinExistence type="predicted"/>
<dbReference type="GO" id="GO:0043565">
    <property type="term" value="F:sequence-specific DNA binding"/>
    <property type="evidence" value="ECO:0007669"/>
    <property type="project" value="InterPro"/>
</dbReference>
<organism evidence="5 6">
    <name type="scientific">Sphingobacterium alkalisoli</name>
    <dbReference type="NCBI Taxonomy" id="1874115"/>
    <lineage>
        <taxon>Bacteria</taxon>
        <taxon>Pseudomonadati</taxon>
        <taxon>Bacteroidota</taxon>
        <taxon>Sphingobacteriia</taxon>
        <taxon>Sphingobacteriales</taxon>
        <taxon>Sphingobacteriaceae</taxon>
        <taxon>Sphingobacterium</taxon>
    </lineage>
</organism>
<keyword evidence="1" id="KW-0805">Transcription regulation</keyword>
<evidence type="ECO:0000256" key="3">
    <source>
        <dbReference type="ARBA" id="ARBA00023163"/>
    </source>
</evidence>
<dbReference type="SUPFAM" id="SSF46689">
    <property type="entry name" value="Homeodomain-like"/>
    <property type="match status" value="1"/>
</dbReference>
<dbReference type="InterPro" id="IPR018060">
    <property type="entry name" value="HTH_AraC"/>
</dbReference>
<dbReference type="PROSITE" id="PS01124">
    <property type="entry name" value="HTH_ARAC_FAMILY_2"/>
    <property type="match status" value="1"/>
</dbReference>
<dbReference type="Gene3D" id="1.10.10.60">
    <property type="entry name" value="Homeodomain-like"/>
    <property type="match status" value="1"/>
</dbReference>
<feature type="domain" description="HTH araC/xylS-type" evidence="4">
    <location>
        <begin position="188"/>
        <end position="286"/>
    </location>
</feature>
<dbReference type="Pfam" id="PF12833">
    <property type="entry name" value="HTH_18"/>
    <property type="match status" value="1"/>
</dbReference>
<dbReference type="GO" id="GO:0003700">
    <property type="term" value="F:DNA-binding transcription factor activity"/>
    <property type="evidence" value="ECO:0007669"/>
    <property type="project" value="InterPro"/>
</dbReference>
<dbReference type="RefSeq" id="WP_136819974.1">
    <property type="nucleotide sequence ID" value="NZ_BMJX01000002.1"/>
</dbReference>
<dbReference type="Proteomes" id="UP000309872">
    <property type="component" value="Unassembled WGS sequence"/>
</dbReference>
<keyword evidence="2" id="KW-0238">DNA-binding</keyword>
<dbReference type="SMART" id="SM00342">
    <property type="entry name" value="HTH_ARAC"/>
    <property type="match status" value="1"/>
</dbReference>
<reference evidence="5 6" key="1">
    <citation type="submission" date="2019-04" db="EMBL/GenBank/DDBJ databases">
        <title>Sphingobacterium olei sp. nov., isolated from oil-contaminated soil.</title>
        <authorList>
            <person name="Liu B."/>
        </authorList>
    </citation>
    <scope>NUCLEOTIDE SEQUENCE [LARGE SCALE GENOMIC DNA]</scope>
    <source>
        <strain evidence="5 6">Y3L14</strain>
    </source>
</reference>
<evidence type="ECO:0000313" key="5">
    <source>
        <dbReference type="EMBL" id="TJY66625.1"/>
    </source>
</evidence>
<dbReference type="InterPro" id="IPR053142">
    <property type="entry name" value="PchR_regulatory_protein"/>
</dbReference>
<dbReference type="InterPro" id="IPR020449">
    <property type="entry name" value="Tscrpt_reg_AraC-type_HTH"/>
</dbReference>
<accession>A0A4U0H4L2</accession>
<dbReference type="OrthoDB" id="799767at2"/>
<dbReference type="AlphaFoldDB" id="A0A4U0H4L2"/>
<evidence type="ECO:0000256" key="1">
    <source>
        <dbReference type="ARBA" id="ARBA00023015"/>
    </source>
</evidence>
<evidence type="ECO:0000259" key="4">
    <source>
        <dbReference type="PROSITE" id="PS01124"/>
    </source>
</evidence>
<dbReference type="PANTHER" id="PTHR47893">
    <property type="entry name" value="REGULATORY PROTEIN PCHR"/>
    <property type="match status" value="1"/>
</dbReference>